<feature type="region of interest" description="Disordered" evidence="2">
    <location>
        <begin position="1"/>
        <end position="106"/>
    </location>
</feature>
<keyword evidence="1" id="KW-0479">Metal-binding</keyword>
<feature type="compositionally biased region" description="Low complexity" evidence="2">
    <location>
        <begin position="7"/>
        <end position="19"/>
    </location>
</feature>
<organism evidence="5 6">
    <name type="scientific">Cudoniella acicularis</name>
    <dbReference type="NCBI Taxonomy" id="354080"/>
    <lineage>
        <taxon>Eukaryota</taxon>
        <taxon>Fungi</taxon>
        <taxon>Dikarya</taxon>
        <taxon>Ascomycota</taxon>
        <taxon>Pezizomycotina</taxon>
        <taxon>Leotiomycetes</taxon>
        <taxon>Helotiales</taxon>
        <taxon>Tricladiaceae</taxon>
        <taxon>Cudoniella</taxon>
    </lineage>
</organism>
<reference evidence="5 6" key="1">
    <citation type="submission" date="2020-03" db="EMBL/GenBank/DDBJ databases">
        <title>Draft Genome Sequence of Cudoniella acicularis.</title>
        <authorList>
            <person name="Buettner E."/>
            <person name="Kellner H."/>
        </authorList>
    </citation>
    <scope>NUCLEOTIDE SEQUENCE [LARGE SCALE GENOMIC DNA]</scope>
    <source>
        <strain evidence="5 6">DSM 108380</strain>
    </source>
</reference>
<feature type="domain" description="SWIM-type" evidence="4">
    <location>
        <begin position="154"/>
        <end position="179"/>
    </location>
</feature>
<comment type="caution">
    <text evidence="5">The sequence shown here is derived from an EMBL/GenBank/DDBJ whole genome shotgun (WGS) entry which is preliminary data.</text>
</comment>
<sequence length="378" mass="41921">MASRAYTTPSRTGTSSSRGQDSYKKPAPRGPSTGFMAAHLGIKRAKASTPVSSQPKKRKLAETSHDDEKDEFAVAMGQKSLAGLDEPKSKKPRKKDEEKRLKQFRAKPPRTYLERLDRVRTQRMFLVDRNRTTSSCGTHEEEVFDIAGTTGNIYQVTISKVPSCTCPDNGKGNQCKHIIYHGDCRPADQPMTKDLGLKVKITVLVWAILGVMVNILKARPDLAYQLAFLTTELAEIFANAPVTLQAGSAEAATATDKGGQRKPIEGDCPVCVMEFDESDKSEDILWCKAACGNNIHRHCFEQWARTKSGEVKCVYCRTPWKGDEDSIKRISKSGSVNADGYVNVASELGLSGDRDMSSYHPYWVQREYGGYYGGRRGY</sequence>
<dbReference type="Pfam" id="PF13639">
    <property type="entry name" value="zf-RING_2"/>
    <property type="match status" value="1"/>
</dbReference>
<dbReference type="InterPro" id="IPR007527">
    <property type="entry name" value="Znf_SWIM"/>
</dbReference>
<dbReference type="AlphaFoldDB" id="A0A8H4VXX1"/>
<evidence type="ECO:0000313" key="6">
    <source>
        <dbReference type="Proteomes" id="UP000566819"/>
    </source>
</evidence>
<dbReference type="PANTHER" id="PTHR21540">
    <property type="entry name" value="RING FINGER AND SWIM DOMAIN-CONTAINING PROTEIN 2"/>
    <property type="match status" value="1"/>
</dbReference>
<name>A0A8H4VXX1_9HELO</name>
<keyword evidence="1" id="KW-0863">Zinc-finger</keyword>
<keyword evidence="1" id="KW-0862">Zinc</keyword>
<dbReference type="GO" id="GO:0008270">
    <property type="term" value="F:zinc ion binding"/>
    <property type="evidence" value="ECO:0007669"/>
    <property type="project" value="UniProtKB-KW"/>
</dbReference>
<protein>
    <submittedName>
        <fullName evidence="5">Uncharacterized protein</fullName>
    </submittedName>
</protein>
<dbReference type="GO" id="GO:0061630">
    <property type="term" value="F:ubiquitin protein ligase activity"/>
    <property type="evidence" value="ECO:0007669"/>
    <property type="project" value="InterPro"/>
</dbReference>
<evidence type="ECO:0000313" key="5">
    <source>
        <dbReference type="EMBL" id="KAF4626788.1"/>
    </source>
</evidence>
<dbReference type="PROSITE" id="PS50966">
    <property type="entry name" value="ZF_SWIM"/>
    <property type="match status" value="1"/>
</dbReference>
<evidence type="ECO:0000259" key="4">
    <source>
        <dbReference type="PROSITE" id="PS50966"/>
    </source>
</evidence>
<accession>A0A8H4VXX1</accession>
<feature type="compositionally biased region" description="Basic and acidic residues" evidence="2">
    <location>
        <begin position="85"/>
        <end position="101"/>
    </location>
</feature>
<dbReference type="Proteomes" id="UP000566819">
    <property type="component" value="Unassembled WGS sequence"/>
</dbReference>
<dbReference type="PANTHER" id="PTHR21540:SF0">
    <property type="entry name" value="PHD FAMILY PROTEIN"/>
    <property type="match status" value="1"/>
</dbReference>
<dbReference type="Pfam" id="PF04434">
    <property type="entry name" value="SWIM"/>
    <property type="match status" value="1"/>
</dbReference>
<gene>
    <name evidence="5" type="ORF">G7Y89_g11365</name>
</gene>
<keyword evidence="6" id="KW-1185">Reference proteome</keyword>
<dbReference type="Gene3D" id="3.30.40.10">
    <property type="entry name" value="Zinc/RING finger domain, C3HC4 (zinc finger)"/>
    <property type="match status" value="1"/>
</dbReference>
<evidence type="ECO:0000256" key="1">
    <source>
        <dbReference type="PROSITE-ProRule" id="PRU00175"/>
    </source>
</evidence>
<dbReference type="OrthoDB" id="2122982at2759"/>
<dbReference type="InterPro" id="IPR013083">
    <property type="entry name" value="Znf_RING/FYVE/PHD"/>
</dbReference>
<dbReference type="PROSITE" id="PS50089">
    <property type="entry name" value="ZF_RING_2"/>
    <property type="match status" value="1"/>
</dbReference>
<dbReference type="EMBL" id="JAAMPI010001084">
    <property type="protein sequence ID" value="KAF4626788.1"/>
    <property type="molecule type" value="Genomic_DNA"/>
</dbReference>
<evidence type="ECO:0000259" key="3">
    <source>
        <dbReference type="PROSITE" id="PS50089"/>
    </source>
</evidence>
<feature type="domain" description="RING-type" evidence="3">
    <location>
        <begin position="268"/>
        <end position="317"/>
    </location>
</feature>
<dbReference type="InterPro" id="IPR039903">
    <property type="entry name" value="Zswim2"/>
</dbReference>
<evidence type="ECO:0000256" key="2">
    <source>
        <dbReference type="SAM" id="MobiDB-lite"/>
    </source>
</evidence>
<dbReference type="InterPro" id="IPR001841">
    <property type="entry name" value="Znf_RING"/>
</dbReference>
<dbReference type="CDD" id="cd16494">
    <property type="entry name" value="RING-CH-C4HC3_ZSWM2"/>
    <property type="match status" value="1"/>
</dbReference>
<proteinExistence type="predicted"/>
<dbReference type="SUPFAM" id="SSF57850">
    <property type="entry name" value="RING/U-box"/>
    <property type="match status" value="1"/>
</dbReference>